<reference evidence="2" key="1">
    <citation type="submission" date="2023-06" db="EMBL/GenBank/DDBJ databases">
        <authorList>
            <person name="Kurt Z."/>
        </authorList>
    </citation>
    <scope>NUCLEOTIDE SEQUENCE</scope>
</reference>
<comment type="caution">
    <text evidence="2">The sequence shown here is derived from an EMBL/GenBank/DDBJ whole genome shotgun (WGS) entry which is preliminary data.</text>
</comment>
<sequence>MQSIIRINGPNGIDPQTGSKADKNSVQTLFVRLPLHSTLWQAYLSVRNINQQILKNFFVDCNICYGFNNGDKIQPGLQTVIILNCKFKSDDGAVNYNGANPQIHIETIDDSCRTFTAAEKAAGRSVTELTIKVLCEQLKIIQIPETEKLELINGFIQRRNTPNEEVLAALCASGFDYSDFAQKNGIKDEQIIIELAKQNLDYVEFAQKKGITDEQILVALVKNNVDCSDLMQKKEWNNDRFQLF</sequence>
<organism evidence="2">
    <name type="scientific">Hexamita inflata</name>
    <dbReference type="NCBI Taxonomy" id="28002"/>
    <lineage>
        <taxon>Eukaryota</taxon>
        <taxon>Metamonada</taxon>
        <taxon>Diplomonadida</taxon>
        <taxon>Hexamitidae</taxon>
        <taxon>Hexamitinae</taxon>
        <taxon>Hexamita</taxon>
    </lineage>
</organism>
<evidence type="ECO:0000313" key="6">
    <source>
        <dbReference type="Proteomes" id="UP001642409"/>
    </source>
</evidence>
<dbReference type="Proteomes" id="UP001642409">
    <property type="component" value="Unassembled WGS sequence"/>
</dbReference>
<dbReference type="EMBL" id="CAXDID020000654">
    <property type="protein sequence ID" value="CAL6108587.1"/>
    <property type="molecule type" value="Genomic_DNA"/>
</dbReference>
<dbReference type="EMBL" id="CATOUU010000832">
    <property type="protein sequence ID" value="CAI9952498.1"/>
    <property type="molecule type" value="Genomic_DNA"/>
</dbReference>
<dbReference type="EMBL" id="CATOUU010000641">
    <property type="protein sequence ID" value="CAI9936701.1"/>
    <property type="molecule type" value="Genomic_DNA"/>
</dbReference>
<name>A0AA86U1L6_9EUKA</name>
<accession>A0AA86U1L6</accession>
<dbReference type="AlphaFoldDB" id="A0AA86U1L6"/>
<evidence type="ECO:0000313" key="5">
    <source>
        <dbReference type="EMBL" id="CAL6108587.1"/>
    </source>
</evidence>
<proteinExistence type="predicted"/>
<protein>
    <submittedName>
        <fullName evidence="4">Hypothetical_protein</fullName>
    </submittedName>
</protein>
<evidence type="ECO:0000313" key="4">
    <source>
        <dbReference type="EMBL" id="CAL6059212.1"/>
    </source>
</evidence>
<evidence type="ECO:0000313" key="3">
    <source>
        <dbReference type="EMBL" id="CAI9952498.1"/>
    </source>
</evidence>
<keyword evidence="6" id="KW-1185">Reference proteome</keyword>
<evidence type="ECO:0000256" key="1">
    <source>
        <dbReference type="SAM" id="MobiDB-lite"/>
    </source>
</evidence>
<reference evidence="4 6" key="2">
    <citation type="submission" date="2024-07" db="EMBL/GenBank/DDBJ databases">
        <authorList>
            <person name="Akdeniz Z."/>
        </authorList>
    </citation>
    <scope>NUCLEOTIDE SEQUENCE [LARGE SCALE GENOMIC DNA]</scope>
</reference>
<feature type="region of interest" description="Disordered" evidence="1">
    <location>
        <begin position="1"/>
        <end position="20"/>
    </location>
</feature>
<dbReference type="EMBL" id="CAXDID020000224">
    <property type="protein sequence ID" value="CAL6059212.1"/>
    <property type="molecule type" value="Genomic_DNA"/>
</dbReference>
<evidence type="ECO:0000313" key="2">
    <source>
        <dbReference type="EMBL" id="CAI9936701.1"/>
    </source>
</evidence>
<gene>
    <name evidence="2" type="ORF">HINF_LOCUS24346</name>
    <name evidence="3" type="ORF">HINF_LOCUS40143</name>
    <name evidence="4" type="ORF">HINF_LOCUS48641</name>
    <name evidence="5" type="ORF">HINF_LOCUS75038</name>
</gene>